<sequence>KINQSYAFNLPRQLTPFANTDFHNCIVTIVSSSNVVL</sequence>
<protein>
    <submittedName>
        <fullName evidence="1">Uncharacterized protein</fullName>
    </submittedName>
</protein>
<dbReference type="EMBL" id="LR031571">
    <property type="protein sequence ID" value="VDC76441.1"/>
    <property type="molecule type" value="Genomic_DNA"/>
</dbReference>
<evidence type="ECO:0000313" key="1">
    <source>
        <dbReference type="EMBL" id="VDC76441.1"/>
    </source>
</evidence>
<feature type="non-terminal residue" evidence="1">
    <location>
        <position position="1"/>
    </location>
</feature>
<reference evidence="1" key="1">
    <citation type="submission" date="2018-11" db="EMBL/GenBank/DDBJ databases">
        <authorList>
            <consortium name="Genoscope - CEA"/>
            <person name="William W."/>
        </authorList>
    </citation>
    <scope>NUCLEOTIDE SEQUENCE</scope>
</reference>
<accession>A0A3P5ZVC9</accession>
<gene>
    <name evidence="1" type="ORF">BRAA01T02943Z</name>
</gene>
<proteinExistence type="predicted"/>
<organism evidence="1">
    <name type="scientific">Brassica campestris</name>
    <name type="common">Field mustard</name>
    <dbReference type="NCBI Taxonomy" id="3711"/>
    <lineage>
        <taxon>Eukaryota</taxon>
        <taxon>Viridiplantae</taxon>
        <taxon>Streptophyta</taxon>
        <taxon>Embryophyta</taxon>
        <taxon>Tracheophyta</taxon>
        <taxon>Spermatophyta</taxon>
        <taxon>Magnoliopsida</taxon>
        <taxon>eudicotyledons</taxon>
        <taxon>Gunneridae</taxon>
        <taxon>Pentapetalae</taxon>
        <taxon>rosids</taxon>
        <taxon>malvids</taxon>
        <taxon>Brassicales</taxon>
        <taxon>Brassicaceae</taxon>
        <taxon>Brassiceae</taxon>
        <taxon>Brassica</taxon>
    </lineage>
</organism>
<dbReference type="AlphaFoldDB" id="A0A3P5ZVC9"/>
<name>A0A3P5ZVC9_BRACM</name>